<dbReference type="AlphaFoldDB" id="V4LQH6"/>
<keyword evidence="2" id="KW-1185">Reference proteome</keyword>
<accession>V4LQH6</accession>
<dbReference type="Proteomes" id="UP000030689">
    <property type="component" value="Unassembled WGS sequence"/>
</dbReference>
<evidence type="ECO:0000313" key="1">
    <source>
        <dbReference type="EMBL" id="ESQ44742.1"/>
    </source>
</evidence>
<proteinExistence type="predicted"/>
<dbReference type="KEGG" id="eus:EUTSA_v10003304mg"/>
<organism evidence="1 2">
    <name type="scientific">Eutrema salsugineum</name>
    <name type="common">Saltwater cress</name>
    <name type="synonym">Sisymbrium salsugineum</name>
    <dbReference type="NCBI Taxonomy" id="72664"/>
    <lineage>
        <taxon>Eukaryota</taxon>
        <taxon>Viridiplantae</taxon>
        <taxon>Streptophyta</taxon>
        <taxon>Embryophyta</taxon>
        <taxon>Tracheophyta</taxon>
        <taxon>Spermatophyta</taxon>
        <taxon>Magnoliopsida</taxon>
        <taxon>eudicotyledons</taxon>
        <taxon>Gunneridae</taxon>
        <taxon>Pentapetalae</taxon>
        <taxon>rosids</taxon>
        <taxon>malvids</taxon>
        <taxon>Brassicales</taxon>
        <taxon>Brassicaceae</taxon>
        <taxon>Eutremeae</taxon>
        <taxon>Eutrema</taxon>
    </lineage>
</organism>
<sequence>MSNRVESSFGGDEGVQKSGFRELCIEGNPGSRRWTSGIAHRLSRRKEAAVMVVFAPLNRKQSIIEENVIWRRSQR</sequence>
<gene>
    <name evidence="1" type="ORF">EUTSA_v10003304mg</name>
</gene>
<reference evidence="1 2" key="1">
    <citation type="journal article" date="2013" name="Front. Plant Sci.">
        <title>The Reference Genome of the Halophytic Plant Eutrema salsugineum.</title>
        <authorList>
            <person name="Yang R."/>
            <person name="Jarvis D.E."/>
            <person name="Chen H."/>
            <person name="Beilstein M.A."/>
            <person name="Grimwood J."/>
            <person name="Jenkins J."/>
            <person name="Shu S."/>
            <person name="Prochnik S."/>
            <person name="Xin M."/>
            <person name="Ma C."/>
            <person name="Schmutz J."/>
            <person name="Wing R.A."/>
            <person name="Mitchell-Olds T."/>
            <person name="Schumaker K.S."/>
            <person name="Wang X."/>
        </authorList>
    </citation>
    <scope>NUCLEOTIDE SEQUENCE [LARGE SCALE GENOMIC DNA]</scope>
</reference>
<evidence type="ECO:0000313" key="2">
    <source>
        <dbReference type="Proteomes" id="UP000030689"/>
    </source>
</evidence>
<dbReference type="EMBL" id="KI517441">
    <property type="protein sequence ID" value="ESQ44742.1"/>
    <property type="molecule type" value="Genomic_DNA"/>
</dbReference>
<dbReference type="Gramene" id="ESQ44742">
    <property type="protein sequence ID" value="ESQ44742"/>
    <property type="gene ID" value="EUTSA_v10003304mg"/>
</dbReference>
<name>V4LQH6_EUTSA</name>
<protein>
    <submittedName>
        <fullName evidence="1">Uncharacterized protein</fullName>
    </submittedName>
</protein>